<feature type="region of interest" description="Disordered" evidence="1">
    <location>
        <begin position="107"/>
        <end position="167"/>
    </location>
</feature>
<organism evidence="4 5">
    <name type="scientific">Streptomyces gibsoniae</name>
    <dbReference type="NCBI Taxonomy" id="3075529"/>
    <lineage>
        <taxon>Bacteria</taxon>
        <taxon>Bacillati</taxon>
        <taxon>Actinomycetota</taxon>
        <taxon>Actinomycetes</taxon>
        <taxon>Kitasatosporales</taxon>
        <taxon>Streptomycetaceae</taxon>
        <taxon>Streptomyces</taxon>
    </lineage>
</organism>
<keyword evidence="2" id="KW-0472">Membrane</keyword>
<feature type="signal peptide" evidence="3">
    <location>
        <begin position="1"/>
        <end position="24"/>
    </location>
</feature>
<keyword evidence="5" id="KW-1185">Reference proteome</keyword>
<proteinExistence type="predicted"/>
<keyword evidence="2" id="KW-0812">Transmembrane</keyword>
<evidence type="ECO:0000313" key="4">
    <source>
        <dbReference type="EMBL" id="MDT0462486.1"/>
    </source>
</evidence>
<evidence type="ECO:0000256" key="2">
    <source>
        <dbReference type="SAM" id="Phobius"/>
    </source>
</evidence>
<name>A0ABU2TNG2_9ACTN</name>
<evidence type="ECO:0008006" key="6">
    <source>
        <dbReference type="Google" id="ProtNLM"/>
    </source>
</evidence>
<protein>
    <recommendedName>
        <fullName evidence="6">Sortase</fullName>
    </recommendedName>
</protein>
<evidence type="ECO:0000313" key="5">
    <source>
        <dbReference type="Proteomes" id="UP001183809"/>
    </source>
</evidence>
<evidence type="ECO:0000256" key="3">
    <source>
        <dbReference type="SAM" id="SignalP"/>
    </source>
</evidence>
<comment type="caution">
    <text evidence="4">The sequence shown here is derived from an EMBL/GenBank/DDBJ whole genome shotgun (WGS) entry which is preliminary data.</text>
</comment>
<keyword evidence="2" id="KW-1133">Transmembrane helix</keyword>
<dbReference type="RefSeq" id="WP_311692483.1">
    <property type="nucleotide sequence ID" value="NZ_JAVREY010000004.1"/>
</dbReference>
<sequence>MGSLRITLGAGAVVAAALMPTASAADAQGVFLAPASASPGSGVRLSVRGCASATGSAASDAFAGDARLVGRNGLLTGGTRVSATARPGLYSVRVGCDGREVHGVLTVGGPKVSAPSATPQAPTSPAGSASPAASGPSAVPAAPSSPVAPVHAGGGATAPLSSSDARSGGPGVLQAVIGLVLAGVAAVVVIARSIRRGRGRE</sequence>
<gene>
    <name evidence="4" type="ORF">RM764_05600</name>
</gene>
<keyword evidence="3" id="KW-0732">Signal</keyword>
<accession>A0ABU2TNG2</accession>
<feature type="compositionally biased region" description="Low complexity" evidence="1">
    <location>
        <begin position="112"/>
        <end position="150"/>
    </location>
</feature>
<feature type="transmembrane region" description="Helical" evidence="2">
    <location>
        <begin position="171"/>
        <end position="191"/>
    </location>
</feature>
<dbReference type="EMBL" id="JAVREY010000004">
    <property type="protein sequence ID" value="MDT0462486.1"/>
    <property type="molecule type" value="Genomic_DNA"/>
</dbReference>
<dbReference type="Proteomes" id="UP001183809">
    <property type="component" value="Unassembled WGS sequence"/>
</dbReference>
<feature type="chain" id="PRO_5045607259" description="Sortase" evidence="3">
    <location>
        <begin position="25"/>
        <end position="201"/>
    </location>
</feature>
<evidence type="ECO:0000256" key="1">
    <source>
        <dbReference type="SAM" id="MobiDB-lite"/>
    </source>
</evidence>
<reference evidence="5" key="1">
    <citation type="submission" date="2023-07" db="EMBL/GenBank/DDBJ databases">
        <title>30 novel species of actinomycetes from the DSMZ collection.</title>
        <authorList>
            <person name="Nouioui I."/>
        </authorList>
    </citation>
    <scope>NUCLEOTIDE SEQUENCE [LARGE SCALE GENOMIC DNA]</scope>
    <source>
        <strain evidence="5">DSM 41699</strain>
    </source>
</reference>